<keyword evidence="11" id="KW-1185">Reference proteome</keyword>
<keyword evidence="7 9" id="KW-0406">Ion transport</keyword>
<feature type="transmembrane region" description="Helical" evidence="9">
    <location>
        <begin position="179"/>
        <end position="198"/>
    </location>
</feature>
<evidence type="ECO:0000256" key="3">
    <source>
        <dbReference type="ARBA" id="ARBA00022538"/>
    </source>
</evidence>
<dbReference type="EMBL" id="CP017147">
    <property type="protein sequence ID" value="AOO82400.1"/>
    <property type="molecule type" value="Genomic_DNA"/>
</dbReference>
<feature type="transmembrane region" description="Helical" evidence="9">
    <location>
        <begin position="533"/>
        <end position="555"/>
    </location>
</feature>
<evidence type="ECO:0000256" key="9">
    <source>
        <dbReference type="HAMAP-Rule" id="MF_00275"/>
    </source>
</evidence>
<comment type="subcellular location">
    <subcellularLocation>
        <location evidence="9">Cell membrane</location>
        <topology evidence="9">Multi-pass membrane protein</topology>
    </subcellularLocation>
</comment>
<dbReference type="AlphaFoldDB" id="A0A1D7U4U7"/>
<dbReference type="PANTHER" id="PTHR30607">
    <property type="entry name" value="POTASSIUM-TRANSPORTING ATPASE A CHAIN"/>
    <property type="match status" value="1"/>
</dbReference>
<keyword evidence="3 9" id="KW-0633">Potassium transport</keyword>
<evidence type="ECO:0000256" key="8">
    <source>
        <dbReference type="ARBA" id="ARBA00023136"/>
    </source>
</evidence>
<dbReference type="Pfam" id="PF03814">
    <property type="entry name" value="KdpA"/>
    <property type="match status" value="1"/>
</dbReference>
<dbReference type="GO" id="GO:0005886">
    <property type="term" value="C:plasma membrane"/>
    <property type="evidence" value="ECO:0007669"/>
    <property type="project" value="UniProtKB-SubCell"/>
</dbReference>
<gene>
    <name evidence="9" type="primary">kdpA</name>
    <name evidence="10" type="ORF">BHK69_19900</name>
</gene>
<evidence type="ECO:0000256" key="7">
    <source>
        <dbReference type="ARBA" id="ARBA00023065"/>
    </source>
</evidence>
<feature type="transmembrane region" description="Helical" evidence="9">
    <location>
        <begin position="425"/>
        <end position="448"/>
    </location>
</feature>
<name>A0A1D7U4U7_9HYPH</name>
<keyword evidence="4 9" id="KW-0812">Transmembrane</keyword>
<comment type="subunit">
    <text evidence="9">The system is composed of three essential subunits: KdpA, KdpB and KdpC.</text>
</comment>
<dbReference type="STRING" id="1526658.BHK69_19900"/>
<dbReference type="RefSeq" id="WP_069691609.1">
    <property type="nucleotide sequence ID" value="NZ_CP017147.1"/>
</dbReference>
<sequence length="571" mass="59445">MDWRGWAEIVFTIALTVAMGWPLGIFMARVWAGERTWLDPVLRPVEALAYAAFGIDRNKGQNWLSYAGAVLAFSAAGFVLLYLQLRFQNLLPLNPQGFDGLSPHLAFNTAVSFVTNTNWQSYAGEATMSNLSQMAGLTVHNFVSAGTGLAIAAAVARAFAADRGENLGNFWVDLTRTTLYVLLPLSIVTALVLVAAGVPQTLLANVEASTIEGAKQVISLFPTASQEAIKQWGTNGGGIFNVNSAHPFENPTPFTNLIEATSINALAFGTVIAFGRIAGARKEAKALIAVMVILVGVAAAAIYASETLTPQPAMIAAGITDAPSNMEGKEVRFGPAASSVWAAQTTGASNGSVNAMHGSFMPLGGGVAMFMIQLGEVLPGGVGSGLYGMVVMALLAVFVAGLMVGRTPEYLGKKVEAREIKFAMLAVLILPLAILGFSAIAAVLPVALEGLLNKGPRGLSEILYAYSSAAGNNGSAFAGLTANTPWWNTTLAIGMLLGRFAYIVPVLAIAGALAAKPKLQPTAGTLPSDSPLFVGLLIGIVLILGGLQFFPALALGPIVEHFQLLAAAASR</sequence>
<evidence type="ECO:0000313" key="10">
    <source>
        <dbReference type="EMBL" id="AOO82400.1"/>
    </source>
</evidence>
<evidence type="ECO:0000313" key="11">
    <source>
        <dbReference type="Proteomes" id="UP000094969"/>
    </source>
</evidence>
<dbReference type="PIRSF" id="PIRSF001294">
    <property type="entry name" value="K_ATPaseA"/>
    <property type="match status" value="1"/>
</dbReference>
<evidence type="ECO:0000256" key="1">
    <source>
        <dbReference type="ARBA" id="ARBA00022448"/>
    </source>
</evidence>
<comment type="function">
    <text evidence="9">Part of the high-affinity ATP-driven potassium transport (or Kdp) system, which catalyzes the hydrolysis of ATP coupled with the electrogenic transport of potassium into the cytoplasm. This subunit binds the extracellular potassium ions and delivers the ions to the membrane domain of KdpB through an intramembrane tunnel.</text>
</comment>
<feature type="transmembrane region" description="Helical" evidence="9">
    <location>
        <begin position="6"/>
        <end position="28"/>
    </location>
</feature>
<reference evidence="10 11" key="1">
    <citation type="journal article" date="2015" name="Antonie Van Leeuwenhoek">
        <title>Bosea vaviloviae sp. nov., a new species of slow-growing rhizobia isolated from nodules of the relict species Vavilovia formosa (Stev.) Fed.</title>
        <authorList>
            <person name="Safronova V.I."/>
            <person name="Kuznetsova I.G."/>
            <person name="Sazanova A.L."/>
            <person name="Kimeklis A.K."/>
            <person name="Belimov A.A."/>
            <person name="Andronov E.E."/>
            <person name="Pinaev A.G."/>
            <person name="Chizhevskaya E.P."/>
            <person name="Pukhaev A.R."/>
            <person name="Popov K.P."/>
            <person name="Willems A."/>
            <person name="Tikhonovich I.A."/>
        </authorList>
    </citation>
    <scope>NUCLEOTIDE SEQUENCE [LARGE SCALE GENOMIC DNA]</scope>
    <source>
        <strain evidence="10 11">Vaf18</strain>
    </source>
</reference>
<feature type="transmembrane region" description="Helical" evidence="9">
    <location>
        <begin position="254"/>
        <end position="274"/>
    </location>
</feature>
<dbReference type="GO" id="GO:0008556">
    <property type="term" value="F:P-type potassium transmembrane transporter activity"/>
    <property type="evidence" value="ECO:0007669"/>
    <property type="project" value="InterPro"/>
</dbReference>
<dbReference type="NCBIfam" id="TIGR00680">
    <property type="entry name" value="kdpA"/>
    <property type="match status" value="1"/>
</dbReference>
<evidence type="ECO:0000256" key="2">
    <source>
        <dbReference type="ARBA" id="ARBA00022475"/>
    </source>
</evidence>
<dbReference type="HAMAP" id="MF_00275">
    <property type="entry name" value="KdpA"/>
    <property type="match status" value="1"/>
</dbReference>
<feature type="transmembrane region" description="Helical" evidence="9">
    <location>
        <begin position="139"/>
        <end position="159"/>
    </location>
</feature>
<dbReference type="GO" id="GO:0030955">
    <property type="term" value="F:potassium ion binding"/>
    <property type="evidence" value="ECO:0007669"/>
    <property type="project" value="UniProtKB-UniRule"/>
</dbReference>
<feature type="transmembrane region" description="Helical" evidence="9">
    <location>
        <begin position="63"/>
        <end position="85"/>
    </location>
</feature>
<dbReference type="PANTHER" id="PTHR30607:SF2">
    <property type="entry name" value="POTASSIUM-TRANSPORTING ATPASE POTASSIUM-BINDING SUBUNIT"/>
    <property type="match status" value="1"/>
</dbReference>
<feature type="transmembrane region" description="Helical" evidence="9">
    <location>
        <begin position="491"/>
        <end position="513"/>
    </location>
</feature>
<dbReference type="InterPro" id="IPR004623">
    <property type="entry name" value="KdpA"/>
</dbReference>
<dbReference type="Proteomes" id="UP000094969">
    <property type="component" value="Chromosome"/>
</dbReference>
<comment type="similarity">
    <text evidence="9">Belongs to the KdpA family.</text>
</comment>
<feature type="transmembrane region" description="Helical" evidence="9">
    <location>
        <begin position="386"/>
        <end position="404"/>
    </location>
</feature>
<protein>
    <recommendedName>
        <fullName evidence="9">Potassium-transporting ATPase potassium-binding subunit</fullName>
    </recommendedName>
    <alternativeName>
        <fullName evidence="9">ATP phosphohydrolase [potassium-transporting] A chain</fullName>
    </alternativeName>
    <alternativeName>
        <fullName evidence="9">Potassium-binding and translocating subunit A</fullName>
    </alternativeName>
    <alternativeName>
        <fullName evidence="9">Potassium-translocating ATPase A chain</fullName>
    </alternativeName>
</protein>
<evidence type="ECO:0000256" key="4">
    <source>
        <dbReference type="ARBA" id="ARBA00022692"/>
    </source>
</evidence>
<accession>A0A1D7U4U7</accession>
<organism evidence="10 11">
    <name type="scientific">Bosea vaviloviae</name>
    <dbReference type="NCBI Taxonomy" id="1526658"/>
    <lineage>
        <taxon>Bacteria</taxon>
        <taxon>Pseudomonadati</taxon>
        <taxon>Pseudomonadota</taxon>
        <taxon>Alphaproteobacteria</taxon>
        <taxon>Hyphomicrobiales</taxon>
        <taxon>Boseaceae</taxon>
        <taxon>Bosea</taxon>
    </lineage>
</organism>
<keyword evidence="5 9" id="KW-0630">Potassium</keyword>
<keyword evidence="8 9" id="KW-0472">Membrane</keyword>
<keyword evidence="2 9" id="KW-1003">Cell membrane</keyword>
<evidence type="ECO:0000256" key="5">
    <source>
        <dbReference type="ARBA" id="ARBA00022958"/>
    </source>
</evidence>
<dbReference type="KEGG" id="bvv:BHK69_19900"/>
<proteinExistence type="inferred from homology"/>
<keyword evidence="1 9" id="KW-0813">Transport</keyword>
<dbReference type="OrthoDB" id="9763796at2"/>
<keyword evidence="6 9" id="KW-1133">Transmembrane helix</keyword>
<feature type="transmembrane region" description="Helical" evidence="9">
    <location>
        <begin position="286"/>
        <end position="304"/>
    </location>
</feature>
<evidence type="ECO:0000256" key="6">
    <source>
        <dbReference type="ARBA" id="ARBA00022989"/>
    </source>
</evidence>